<evidence type="ECO:0000313" key="1">
    <source>
        <dbReference type="EnsemblMetazoa" id="Aqu2.1.16896_001"/>
    </source>
</evidence>
<name>A0A1X7TPA6_AMPQE</name>
<protein>
    <submittedName>
        <fullName evidence="1">Uncharacterized protein</fullName>
    </submittedName>
</protein>
<dbReference type="OrthoDB" id="775972at2759"/>
<sequence>MAENTPYGRLEEFSPEIETFASYSERVELFLQAHAVPDDRQVAVVLNAVGVKNYSLLRGLVAPAKPSEKTVTEFYCSSSALNAVSAYSFNIIEFIK</sequence>
<organism evidence="1">
    <name type="scientific">Amphimedon queenslandica</name>
    <name type="common">Sponge</name>
    <dbReference type="NCBI Taxonomy" id="400682"/>
    <lineage>
        <taxon>Eukaryota</taxon>
        <taxon>Metazoa</taxon>
        <taxon>Porifera</taxon>
        <taxon>Demospongiae</taxon>
        <taxon>Heteroscleromorpha</taxon>
        <taxon>Haplosclerida</taxon>
        <taxon>Niphatidae</taxon>
        <taxon>Amphimedon</taxon>
    </lineage>
</organism>
<accession>A0A1X7TPA6</accession>
<dbReference type="AlphaFoldDB" id="A0A1X7TPA6"/>
<proteinExistence type="predicted"/>
<dbReference type="InParanoid" id="A0A1X7TPA6"/>
<reference evidence="1" key="1">
    <citation type="submission" date="2017-05" db="UniProtKB">
        <authorList>
            <consortium name="EnsemblMetazoa"/>
        </authorList>
    </citation>
    <scope>IDENTIFICATION</scope>
</reference>
<dbReference type="EnsemblMetazoa" id="Aqu2.1.16896_001">
    <property type="protein sequence ID" value="Aqu2.1.16896_001"/>
    <property type="gene ID" value="Aqu2.1.16896"/>
</dbReference>